<accession>A0ABS1J7W7</accession>
<keyword evidence="6 7" id="KW-0472">Membrane</keyword>
<dbReference type="CDD" id="cd06853">
    <property type="entry name" value="GT_WecA_like"/>
    <property type="match status" value="1"/>
</dbReference>
<evidence type="ECO:0000256" key="1">
    <source>
        <dbReference type="ARBA" id="ARBA00004651"/>
    </source>
</evidence>
<gene>
    <name evidence="8" type="ORF">JJB07_03745</name>
</gene>
<comment type="caution">
    <text evidence="8">The sequence shown here is derived from an EMBL/GenBank/DDBJ whole genome shotgun (WGS) entry which is preliminary data.</text>
</comment>
<proteinExistence type="predicted"/>
<reference evidence="8 9" key="1">
    <citation type="submission" date="2021-01" db="EMBL/GenBank/DDBJ databases">
        <title>Tumebacillus sp. strain ITR2 16S ribosomal RNA gene Genome sequencing and assembly.</title>
        <authorList>
            <person name="Kang M."/>
        </authorList>
    </citation>
    <scope>NUCLEOTIDE SEQUENCE [LARGE SCALE GENOMIC DNA]</scope>
    <source>
        <strain evidence="8 9">ITR2</strain>
    </source>
</reference>
<keyword evidence="5 7" id="KW-1133">Transmembrane helix</keyword>
<feature type="transmembrane region" description="Helical" evidence="7">
    <location>
        <begin position="6"/>
        <end position="26"/>
    </location>
</feature>
<dbReference type="GO" id="GO:0016740">
    <property type="term" value="F:transferase activity"/>
    <property type="evidence" value="ECO:0007669"/>
    <property type="project" value="UniProtKB-KW"/>
</dbReference>
<evidence type="ECO:0000256" key="3">
    <source>
        <dbReference type="ARBA" id="ARBA00022679"/>
    </source>
</evidence>
<feature type="transmembrane region" description="Helical" evidence="7">
    <location>
        <begin position="201"/>
        <end position="218"/>
    </location>
</feature>
<evidence type="ECO:0000256" key="5">
    <source>
        <dbReference type="ARBA" id="ARBA00022989"/>
    </source>
</evidence>
<evidence type="ECO:0000256" key="6">
    <source>
        <dbReference type="ARBA" id="ARBA00023136"/>
    </source>
</evidence>
<dbReference type="PANTHER" id="PTHR22926:SF3">
    <property type="entry name" value="UNDECAPRENYL-PHOSPHATE ALPHA-N-ACETYLGLUCOSAMINYL 1-PHOSPHATE TRANSFERASE"/>
    <property type="match status" value="1"/>
</dbReference>
<sequence length="329" mass="36048">MQSLTQGLTLTLIVSFVLVFLMMPILRKVAMKTGFVDMPNPRKLHKEPIPVLGGAGIFIGFLITMTAVETYYGSFDGRYFGIVIGGGLLFLIGLVDDYYKTQGKDFPAWPKFLTQIVAACVLIKFGVKVSSITIPWIEQPYYSFADHGMEWLSWLVTIVWIVAITNMLNFLDGVDGLAAGIASISATTLVFVSLLTSNNDVAFYAVALIGACLSFLRHNFHPARIFMGDAGATFLGFTLAAIAVDGAFKSATFVSVIVPVLALGVPIFDTVFVIIRRIKEKRPIYHADKSHTFHTLMKSGMSQVQTVSFMYLLGICFSLASIVVLLVNK</sequence>
<feature type="transmembrane region" description="Helical" evidence="7">
    <location>
        <begin position="111"/>
        <end position="131"/>
    </location>
</feature>
<feature type="transmembrane region" description="Helical" evidence="7">
    <location>
        <begin position="79"/>
        <end position="99"/>
    </location>
</feature>
<evidence type="ECO:0000256" key="2">
    <source>
        <dbReference type="ARBA" id="ARBA00022475"/>
    </source>
</evidence>
<feature type="transmembrane region" description="Helical" evidence="7">
    <location>
        <begin position="250"/>
        <end position="275"/>
    </location>
</feature>
<keyword evidence="2" id="KW-1003">Cell membrane</keyword>
<feature type="transmembrane region" description="Helical" evidence="7">
    <location>
        <begin position="177"/>
        <end position="195"/>
    </location>
</feature>
<comment type="subcellular location">
    <subcellularLocation>
        <location evidence="1">Cell membrane</location>
        <topology evidence="1">Multi-pass membrane protein</topology>
    </subcellularLocation>
</comment>
<dbReference type="Proteomes" id="UP000602284">
    <property type="component" value="Unassembled WGS sequence"/>
</dbReference>
<evidence type="ECO:0000256" key="7">
    <source>
        <dbReference type="SAM" id="Phobius"/>
    </source>
</evidence>
<feature type="transmembrane region" description="Helical" evidence="7">
    <location>
        <begin position="307"/>
        <end position="327"/>
    </location>
</feature>
<keyword evidence="9" id="KW-1185">Reference proteome</keyword>
<evidence type="ECO:0000313" key="8">
    <source>
        <dbReference type="EMBL" id="MBL0385753.1"/>
    </source>
</evidence>
<name>A0ABS1J7W7_9BACL</name>
<dbReference type="EMBL" id="JAEQNB010000001">
    <property type="protein sequence ID" value="MBL0385753.1"/>
    <property type="molecule type" value="Genomic_DNA"/>
</dbReference>
<organism evidence="8 9">
    <name type="scientific">Tumebacillus amylolyticus</name>
    <dbReference type="NCBI Taxonomy" id="2801339"/>
    <lineage>
        <taxon>Bacteria</taxon>
        <taxon>Bacillati</taxon>
        <taxon>Bacillota</taxon>
        <taxon>Bacilli</taxon>
        <taxon>Bacillales</taxon>
        <taxon>Alicyclobacillaceae</taxon>
        <taxon>Tumebacillus</taxon>
    </lineage>
</organism>
<evidence type="ECO:0000313" key="9">
    <source>
        <dbReference type="Proteomes" id="UP000602284"/>
    </source>
</evidence>
<feature type="transmembrane region" description="Helical" evidence="7">
    <location>
        <begin position="225"/>
        <end position="244"/>
    </location>
</feature>
<dbReference type="InterPro" id="IPR000715">
    <property type="entry name" value="Glycosyl_transferase_4"/>
</dbReference>
<keyword evidence="3 8" id="KW-0808">Transferase</keyword>
<protein>
    <submittedName>
        <fullName evidence="8">Undecaprenyl/decaprenyl-phosphate alpha-N-acetylglucosaminyl 1-phosphate transferase</fullName>
    </submittedName>
</protein>
<feature type="transmembrane region" description="Helical" evidence="7">
    <location>
        <begin position="151"/>
        <end position="170"/>
    </location>
</feature>
<dbReference type="PANTHER" id="PTHR22926">
    <property type="entry name" value="PHOSPHO-N-ACETYLMURAMOYL-PENTAPEPTIDE-TRANSFERASE"/>
    <property type="match status" value="1"/>
</dbReference>
<feature type="transmembrane region" description="Helical" evidence="7">
    <location>
        <begin position="47"/>
        <end position="67"/>
    </location>
</feature>
<dbReference type="Pfam" id="PF00953">
    <property type="entry name" value="Glycos_transf_4"/>
    <property type="match status" value="1"/>
</dbReference>
<dbReference type="RefSeq" id="WP_201631237.1">
    <property type="nucleotide sequence ID" value="NZ_JAEQNB010000001.1"/>
</dbReference>
<evidence type="ECO:0000256" key="4">
    <source>
        <dbReference type="ARBA" id="ARBA00022692"/>
    </source>
</evidence>
<keyword evidence="4 7" id="KW-0812">Transmembrane</keyword>